<evidence type="ECO:0000256" key="2">
    <source>
        <dbReference type="SAM" id="Phobius"/>
    </source>
</evidence>
<feature type="transmembrane region" description="Helical" evidence="2">
    <location>
        <begin position="381"/>
        <end position="403"/>
    </location>
</feature>
<evidence type="ECO:0000313" key="3">
    <source>
        <dbReference type="EMBL" id="UYG52161.1"/>
    </source>
</evidence>
<dbReference type="InterPro" id="IPR050222">
    <property type="entry name" value="MATE_MdtK"/>
</dbReference>
<dbReference type="Pfam" id="PF01554">
    <property type="entry name" value="MatE"/>
    <property type="match status" value="2"/>
</dbReference>
<evidence type="ECO:0000256" key="1">
    <source>
        <dbReference type="ARBA" id="ARBA00022448"/>
    </source>
</evidence>
<reference evidence="3" key="1">
    <citation type="submission" date="2022-09" db="EMBL/GenBank/DDBJ databases">
        <title>The complete genome of Acidovorax sp. 5MLIR.</title>
        <authorList>
            <person name="Liu L."/>
            <person name="Yue J."/>
            <person name="Yang F."/>
            <person name="Yuan J."/>
            <person name="Li L."/>
        </authorList>
    </citation>
    <scope>NUCLEOTIDE SEQUENCE</scope>
    <source>
        <strain evidence="3">5MLIR</strain>
    </source>
</reference>
<dbReference type="PANTHER" id="PTHR43298:SF2">
    <property type="entry name" value="FMN_FAD EXPORTER YEEO-RELATED"/>
    <property type="match status" value="1"/>
</dbReference>
<dbReference type="Proteomes" id="UP001162800">
    <property type="component" value="Chromosome"/>
</dbReference>
<dbReference type="PANTHER" id="PTHR43298">
    <property type="entry name" value="MULTIDRUG RESISTANCE PROTEIN NORM-RELATED"/>
    <property type="match status" value="1"/>
</dbReference>
<accession>A0ABY6GB84</accession>
<feature type="transmembrane region" description="Helical" evidence="2">
    <location>
        <begin position="126"/>
        <end position="143"/>
    </location>
</feature>
<gene>
    <name evidence="3" type="ORF">M9799_02665</name>
</gene>
<feature type="transmembrane region" description="Helical" evidence="2">
    <location>
        <begin position="89"/>
        <end position="106"/>
    </location>
</feature>
<organism evidence="3 4">
    <name type="scientific">Comamonas endophytica</name>
    <dbReference type="NCBI Taxonomy" id="2949090"/>
    <lineage>
        <taxon>Bacteria</taxon>
        <taxon>Pseudomonadati</taxon>
        <taxon>Pseudomonadota</taxon>
        <taxon>Betaproteobacteria</taxon>
        <taxon>Burkholderiales</taxon>
        <taxon>Comamonadaceae</taxon>
        <taxon>Comamonas</taxon>
    </lineage>
</organism>
<dbReference type="NCBIfam" id="TIGR00797">
    <property type="entry name" value="matE"/>
    <property type="match status" value="1"/>
</dbReference>
<feature type="transmembrane region" description="Helical" evidence="2">
    <location>
        <begin position="182"/>
        <end position="208"/>
    </location>
</feature>
<name>A0ABY6GB84_9BURK</name>
<dbReference type="RefSeq" id="WP_231044312.1">
    <property type="nucleotide sequence ID" value="NZ_CP106881.1"/>
</dbReference>
<keyword evidence="4" id="KW-1185">Reference proteome</keyword>
<feature type="transmembrane region" description="Helical" evidence="2">
    <location>
        <begin position="39"/>
        <end position="68"/>
    </location>
</feature>
<feature type="transmembrane region" description="Helical" evidence="2">
    <location>
        <begin position="272"/>
        <end position="293"/>
    </location>
</feature>
<keyword evidence="2" id="KW-1133">Transmembrane helix</keyword>
<feature type="transmembrane region" description="Helical" evidence="2">
    <location>
        <begin position="155"/>
        <end position="176"/>
    </location>
</feature>
<dbReference type="EMBL" id="CP106881">
    <property type="protein sequence ID" value="UYG52161.1"/>
    <property type="molecule type" value="Genomic_DNA"/>
</dbReference>
<feature type="transmembrane region" description="Helical" evidence="2">
    <location>
        <begin position="12"/>
        <end position="33"/>
    </location>
</feature>
<feature type="transmembrane region" description="Helical" evidence="2">
    <location>
        <begin position="419"/>
        <end position="439"/>
    </location>
</feature>
<dbReference type="InterPro" id="IPR002528">
    <property type="entry name" value="MATE_fam"/>
</dbReference>
<evidence type="ECO:0000313" key="4">
    <source>
        <dbReference type="Proteomes" id="UP001162800"/>
    </source>
</evidence>
<protein>
    <submittedName>
        <fullName evidence="3">MATE family efflux transporter</fullName>
    </submittedName>
</protein>
<feature type="transmembrane region" description="Helical" evidence="2">
    <location>
        <begin position="234"/>
        <end position="260"/>
    </location>
</feature>
<feature type="transmembrane region" description="Helical" evidence="2">
    <location>
        <begin position="348"/>
        <end position="374"/>
    </location>
</feature>
<feature type="transmembrane region" description="Helical" evidence="2">
    <location>
        <begin position="313"/>
        <end position="336"/>
    </location>
</feature>
<proteinExistence type="predicted"/>
<keyword evidence="2" id="KW-0812">Transmembrane</keyword>
<keyword evidence="2" id="KW-0472">Membrane</keyword>
<sequence length="453" mass="48688">MRSELSTIARHALTVLAGQLAVMAFGVTDTIVAGRYSPAALAALSVASAVFISVYISLMGILQALLPLWSEQRGAGRLAAIGGSLRQSLYLCLGICVVGMSVLLSPEPLLRWTDVPEALEGDVRRYLAILAWGLPAAMLFRIYSTLNQSLGRPLLVTWLQLGALALKLPLSVWFTFGGAGLPALGVAGCAWATLVVNYTLFGVGLWLLRTQPLYVPLQLWQRMERIDWRRIGQFLRLGLPAGMAILVEVTSFTLVALFVARQGNLAAASHQIAANLAGVCYMVPLSLAIATSARVSWWRGAGNEAQAQQLVALGWRLAALLGLLLGGLLLAGRYWLTTVYTSDAQVAALAGALLLWVAAYHVADSVQCFCVFVLRCYRITVVPLLTYCVLLWGGGLAGGYWLAYGGVGPWSGRPTPAPFWAMSALALWVTALAFSALLWRTLRRHRAPGAQPS</sequence>
<keyword evidence="1" id="KW-0813">Transport</keyword>